<dbReference type="HAMAP" id="MF_04154">
    <property type="entry name" value="Helic_Prim_T7"/>
    <property type="match status" value="1"/>
</dbReference>
<dbReference type="Pfam" id="PF13155">
    <property type="entry name" value="Toprim_2"/>
    <property type="match status" value="1"/>
</dbReference>
<dbReference type="SUPFAM" id="SSF57783">
    <property type="entry name" value="Zinc beta-ribbon"/>
    <property type="match status" value="1"/>
</dbReference>
<feature type="domain" description="SF4 helicase" evidence="4">
    <location>
        <begin position="277"/>
        <end position="539"/>
    </location>
</feature>
<proteinExistence type="inferred from homology"/>
<evidence type="ECO:0000259" key="3">
    <source>
        <dbReference type="PROSITE" id="PS50880"/>
    </source>
</evidence>
<keyword evidence="1" id="KW-0347">Helicase</keyword>
<dbReference type="GO" id="GO:0039693">
    <property type="term" value="P:viral DNA genome replication"/>
    <property type="evidence" value="ECO:0007669"/>
    <property type="project" value="UniProtKB-UniRule"/>
</dbReference>
<dbReference type="CDD" id="cd19483">
    <property type="entry name" value="RecA-like_Gp4D_helicase"/>
    <property type="match status" value="1"/>
</dbReference>
<feature type="binding site" evidence="1">
    <location>
        <position position="23"/>
    </location>
    <ligand>
        <name>Zn(2+)</name>
        <dbReference type="ChEBI" id="CHEBI:29105"/>
    </ligand>
</feature>
<feature type="binding site" evidence="1">
    <location>
        <position position="158"/>
    </location>
    <ligand>
        <name>Mg(2+)</name>
        <dbReference type="ChEBI" id="CHEBI:18420"/>
        <label>1</label>
        <note>catalytic</note>
    </ligand>
</feature>
<feature type="domain" description="Toprim" evidence="3">
    <location>
        <begin position="152"/>
        <end position="235"/>
    </location>
</feature>
<dbReference type="PANTHER" id="PTHR12873">
    <property type="entry name" value="T7-LIKE MITOCHONDRIAL DNA HELICASE"/>
    <property type="match status" value="1"/>
</dbReference>
<evidence type="ECO:0000313" key="7">
    <source>
        <dbReference type="EMBL" id="CAB5228297.1"/>
    </source>
</evidence>
<keyword evidence="1" id="KW-0862">Zinc</keyword>
<dbReference type="GO" id="GO:0003899">
    <property type="term" value="F:DNA-directed RNA polymerase activity"/>
    <property type="evidence" value="ECO:0007669"/>
    <property type="project" value="UniProtKB-UniRule"/>
</dbReference>
<evidence type="ECO:0000313" key="5">
    <source>
        <dbReference type="EMBL" id="CAB4169961.1"/>
    </source>
</evidence>
<feature type="site" description="dTTP/dATP binding" evidence="1">
    <location>
        <position position="514"/>
    </location>
</feature>
<keyword evidence="1" id="KW-0639">Primosome</keyword>
<dbReference type="PROSITE" id="PS50880">
    <property type="entry name" value="TOPRIM"/>
    <property type="match status" value="1"/>
</dbReference>
<keyword evidence="1" id="KW-0378">Hydrolase</keyword>
<dbReference type="GO" id="GO:0043139">
    <property type="term" value="F:5'-3' DNA helicase activity"/>
    <property type="evidence" value="ECO:0007669"/>
    <property type="project" value="InterPro"/>
</dbReference>
<dbReference type="EMBL" id="LR798386">
    <property type="protein sequence ID" value="CAB5228297.1"/>
    <property type="molecule type" value="Genomic_DNA"/>
</dbReference>
<feature type="site" description="dTTP/dATP binding" evidence="1">
    <location>
        <position position="527"/>
    </location>
</feature>
<dbReference type="Gene3D" id="3.40.50.300">
    <property type="entry name" value="P-loop containing nucleotide triphosphate hydrolases"/>
    <property type="match status" value="1"/>
</dbReference>
<keyword evidence="1" id="KW-1194">Viral DNA replication</keyword>
<feature type="binding site" evidence="1">
    <location>
        <position position="208"/>
    </location>
    <ligand>
        <name>Mg(2+)</name>
        <dbReference type="ChEBI" id="CHEBI:18420"/>
        <label>1</label>
        <note>catalytic</note>
    </ligand>
</feature>
<evidence type="ECO:0000313" key="6">
    <source>
        <dbReference type="EMBL" id="CAB4182400.1"/>
    </source>
</evidence>
<comment type="catalytic activity">
    <reaction evidence="1">
        <text>ATP + H2O = ADP + phosphate + H(+)</text>
        <dbReference type="Rhea" id="RHEA:13065"/>
        <dbReference type="ChEBI" id="CHEBI:15377"/>
        <dbReference type="ChEBI" id="CHEBI:15378"/>
        <dbReference type="ChEBI" id="CHEBI:30616"/>
        <dbReference type="ChEBI" id="CHEBI:43474"/>
        <dbReference type="ChEBI" id="CHEBI:456216"/>
        <dbReference type="EC" id="3.6.4.12"/>
    </reaction>
</comment>
<dbReference type="SMART" id="SM00778">
    <property type="entry name" value="Prim_Zn_Ribbon"/>
    <property type="match status" value="1"/>
</dbReference>
<dbReference type="InterPro" id="IPR034154">
    <property type="entry name" value="TOPRIM_DnaG/twinkle"/>
</dbReference>
<organism evidence="7">
    <name type="scientific">uncultured Caudovirales phage</name>
    <dbReference type="NCBI Taxonomy" id="2100421"/>
    <lineage>
        <taxon>Viruses</taxon>
        <taxon>Duplodnaviria</taxon>
        <taxon>Heunggongvirae</taxon>
        <taxon>Uroviricota</taxon>
        <taxon>Caudoviricetes</taxon>
        <taxon>Peduoviridae</taxon>
        <taxon>Maltschvirus</taxon>
        <taxon>Maltschvirus maltsch</taxon>
    </lineage>
</organism>
<dbReference type="EMBL" id="LR796849">
    <property type="protein sequence ID" value="CAB4169961.1"/>
    <property type="molecule type" value="Genomic_DNA"/>
</dbReference>
<sequence length="539" mass="59743">MLNAEQHAHDESTFLKHIPCDSCGSRDNGGVYSDGHTYCFGCGAYGHGDSEGHPNKAEAVHSDKPEPLARSSTKVPGRVQGIPNRRIDEATCALWGYEIGEYNGKPCHIANYRDEQGKPAAQKIRMANKEFTWTGNPKEVGFYGEWLWNKGKRLVICEGEIDALSMSQVMNNKWPVVSVPNGAQGASKTIKLRYDYLLKFDEIILMFDMDEPGQKAAAECAELLPVGRVKIAHLPLKDANEMLVANRSEELMGAFWNAKAYRPDGIVMSRDVMPDLFTPEEMGLSYPYAILTDKLGGIIDQQLVVVTSGSGLGKSTFIREVAFHLHSVHKKQVGMIMLEEGVKKTLKAFIGLHLNKRIKRDLSNTTPAEMEQAAKELFSERDLILYNHFGSTDIDNICSRIRYMAKAMDCKYIFLDHLSILVSGIQTDDERKMIDVGMTKLRTLVQETGICLFVVSHLKRPSGDKGHEDGATVNLGQLRGSHAIAQLSDACIGLQKSPDDPTSDSTELVVLKNREEGERGSAGIVNYDKETGRLTESVF</sequence>
<comment type="similarity">
    <text evidence="1">Belongs to the Teseptimavirus DNA helicase/primase family.</text>
</comment>
<feature type="binding site" evidence="1">
    <location>
        <position position="238"/>
    </location>
    <ligand>
        <name>Mg(2+)</name>
        <dbReference type="ChEBI" id="CHEBI:18420"/>
        <label>2</label>
    </ligand>
</feature>
<feature type="binding site" evidence="1">
    <location>
        <position position="42"/>
    </location>
    <ligand>
        <name>Zn(2+)</name>
        <dbReference type="ChEBI" id="CHEBI:29105"/>
    </ligand>
</feature>
<keyword evidence="1" id="KW-0547">Nucleotide-binding</keyword>
<gene>
    <name evidence="6" type="ORF">UFOVP1087_2</name>
    <name evidence="7" type="ORF">UFOVP1534_44</name>
    <name evidence="5" type="ORF">UFOVP910_17</name>
</gene>
<feature type="binding site" evidence="1">
    <location>
        <position position="20"/>
    </location>
    <ligand>
        <name>Zn(2+)</name>
        <dbReference type="ChEBI" id="CHEBI:29105"/>
    </ligand>
</feature>
<dbReference type="Pfam" id="PF21268">
    <property type="entry name" value="Helic-prim_T7_N"/>
    <property type="match status" value="1"/>
</dbReference>
<dbReference type="InterPro" id="IPR046394">
    <property type="entry name" value="Helic_Prim_T7"/>
</dbReference>
<feature type="binding site" evidence="1">
    <location>
        <begin position="308"/>
        <end position="315"/>
    </location>
    <ligand>
        <name>ATP</name>
        <dbReference type="ChEBI" id="CHEBI:30616"/>
    </ligand>
</feature>
<dbReference type="GO" id="GO:0016787">
    <property type="term" value="F:hydrolase activity"/>
    <property type="evidence" value="ECO:0007669"/>
    <property type="project" value="UniProtKB-KW"/>
</dbReference>
<dbReference type="InterPro" id="IPR013237">
    <property type="entry name" value="Phage_T7_Gp4_N"/>
</dbReference>
<keyword evidence="1" id="KW-0067">ATP-binding</keyword>
<keyword evidence="1" id="KW-0235">DNA replication</keyword>
<comment type="subunit">
    <text evidence="1">Homohexamer. Assembles as a hexamer onto linear or circular ssDNA in the presence of ATP or dTTP. Interacts (via C-terminus) with the viral DNA polymerase that is bound to DNA; this interaction is essential to initiate leading-strand DNA synthesis. The priming complex consists of 2 DNA polymerases and 1 helicase-primase hexamer that assemble on the DNA template. Interacts with the single-stranded DNA-binding protein. Part of the replicase complex that includes the DNA polymerase, the primase/helicase and the single-stranded DNA binding protein.</text>
</comment>
<dbReference type="Gene3D" id="3.40.1360.10">
    <property type="match status" value="1"/>
</dbReference>
<keyword evidence="1" id="KW-0511">Multifunctional enzyme</keyword>
<dbReference type="Gene3D" id="2.20.25.10">
    <property type="match status" value="1"/>
</dbReference>
<keyword evidence="1" id="KW-0863">Zinc-finger</keyword>
<keyword evidence="1" id="KW-0548">Nucleotidyltransferase</keyword>
<dbReference type="PANTHER" id="PTHR12873:SF0">
    <property type="entry name" value="TWINKLE MTDNA HELICASE"/>
    <property type="match status" value="1"/>
</dbReference>
<dbReference type="CDD" id="cd01029">
    <property type="entry name" value="TOPRIM_primases"/>
    <property type="match status" value="1"/>
</dbReference>
<dbReference type="InterPro" id="IPR006171">
    <property type="entry name" value="TOPRIM_dom"/>
</dbReference>
<dbReference type="SUPFAM" id="SSF52540">
    <property type="entry name" value="P-loop containing nucleoside triphosphate hydrolases"/>
    <property type="match status" value="1"/>
</dbReference>
<dbReference type="GO" id="GO:0003697">
    <property type="term" value="F:single-stranded DNA binding"/>
    <property type="evidence" value="ECO:0007669"/>
    <property type="project" value="InterPro"/>
</dbReference>
<dbReference type="GO" id="GO:0008270">
    <property type="term" value="F:zinc ion binding"/>
    <property type="evidence" value="ECO:0007669"/>
    <property type="project" value="UniProtKB-UniRule"/>
</dbReference>
<protein>
    <recommendedName>
        <fullName evidence="1">DNA helicase/primase</fullName>
        <ecNumber evidence="1">2.7.7.-</ecNumber>
        <ecNumber evidence="1">3.6.4.12</ecNumber>
    </recommendedName>
</protein>
<dbReference type="SUPFAM" id="SSF56731">
    <property type="entry name" value="DNA primase core"/>
    <property type="match status" value="1"/>
</dbReference>
<dbReference type="PROSITE" id="PS51199">
    <property type="entry name" value="SF4_HELICASE"/>
    <property type="match status" value="1"/>
</dbReference>
<comment type="cofactor">
    <cofactor evidence="1">
        <name>Mg(2+)</name>
        <dbReference type="ChEBI" id="CHEBI:18420"/>
    </cofactor>
    <text evidence="1">Binds 2 Mg(2+), one of which is catalytic.</text>
</comment>
<feature type="binding site" evidence="1">
    <location>
        <position position="39"/>
    </location>
    <ligand>
        <name>Zn(2+)</name>
        <dbReference type="ChEBI" id="CHEBI:29105"/>
    </ligand>
</feature>
<dbReference type="Gene3D" id="2.20.25.180">
    <property type="match status" value="1"/>
</dbReference>
<comment type="function">
    <text evidence="1">ATP-dependent DNA helicase and primase essential for viral DNA replication and recombination. The helicase moves 5' -&gt; 3' on the lagging strand template, unwinding the DNA duplex ahead of the leading strand polymerase at the replication fork and generating ssDNA for both leading and lagging strand synthesis. ATP or dTTP hydrolysis propels each helicase domain to translocate sequentially along DNA. Mediates strand transfer when a joint molecule is available and participates in recombinational DNA repair through its role in strand exchange. Primase activity synthesizes short RNA primers at the sequence 5'-GTC-3' on the lagging strand that the polymerase elongates using dNTPs and providing the primase is still present.</text>
</comment>
<dbReference type="GO" id="GO:0006269">
    <property type="term" value="P:DNA replication, synthesis of primer"/>
    <property type="evidence" value="ECO:0007669"/>
    <property type="project" value="UniProtKB-KW"/>
</dbReference>
<name>A0A6J7XGL4_9CAUD</name>
<dbReference type="InterPro" id="IPR027417">
    <property type="entry name" value="P-loop_NTPase"/>
</dbReference>
<dbReference type="EMBL" id="LR797040">
    <property type="protein sequence ID" value="CAB4182400.1"/>
    <property type="molecule type" value="Genomic_DNA"/>
</dbReference>
<evidence type="ECO:0000259" key="4">
    <source>
        <dbReference type="PROSITE" id="PS51199"/>
    </source>
</evidence>
<feature type="region of interest" description="Disordered" evidence="2">
    <location>
        <begin position="53"/>
        <end position="80"/>
    </location>
</feature>
<dbReference type="SMART" id="SM00493">
    <property type="entry name" value="TOPRIM"/>
    <property type="match status" value="1"/>
</dbReference>
<comment type="caution">
    <text evidence="1">Lacks conserved residue(s) required for the propagation of feature annotation.</text>
</comment>
<feature type="zinc finger region" description="C4-like; zinc ribbon fold" evidence="1">
    <location>
        <begin position="20"/>
        <end position="42"/>
    </location>
</feature>
<reference evidence="7" key="1">
    <citation type="submission" date="2020-05" db="EMBL/GenBank/DDBJ databases">
        <authorList>
            <person name="Chiriac C."/>
            <person name="Salcher M."/>
            <person name="Ghai R."/>
            <person name="Kavagutti S V."/>
        </authorList>
    </citation>
    <scope>NUCLEOTIDE SEQUENCE</scope>
</reference>
<feature type="compositionally biased region" description="Basic and acidic residues" evidence="2">
    <location>
        <begin position="53"/>
        <end position="67"/>
    </location>
</feature>
<dbReference type="GO" id="GO:0005524">
    <property type="term" value="F:ATP binding"/>
    <property type="evidence" value="ECO:0007669"/>
    <property type="project" value="UniProtKB-UniRule"/>
</dbReference>
<dbReference type="EC" id="2.7.7.-" evidence="1"/>
<accession>A0A6J7XGL4</accession>
<evidence type="ECO:0000256" key="2">
    <source>
        <dbReference type="SAM" id="MobiDB-lite"/>
    </source>
</evidence>
<keyword evidence="1" id="KW-0460">Magnesium</keyword>
<keyword evidence="1" id="KW-0479">Metal-binding</keyword>
<dbReference type="Pfam" id="PF03796">
    <property type="entry name" value="DnaB_C"/>
    <property type="match status" value="1"/>
</dbReference>
<dbReference type="InterPro" id="IPR007694">
    <property type="entry name" value="DNA_helicase_DnaB-like_C"/>
</dbReference>
<comment type="domain">
    <text evidence="1">The N-terminus zinc finger domain is essential for delivering the primed DNA template to the DNA polymerase. The central core domain contains the primase activity. The C-terminus region is responsible for the helicase activity and binds 1 Mg(2+)-dTTP.</text>
</comment>
<feature type="site" description="dTTP/dATP binding" evidence="1">
    <location>
        <position position="457"/>
    </location>
</feature>
<dbReference type="EC" id="3.6.4.12" evidence="1"/>
<evidence type="ECO:0000256" key="1">
    <source>
        <dbReference type="HAMAP-Rule" id="MF_04154"/>
    </source>
</evidence>
<dbReference type="InterPro" id="IPR027032">
    <property type="entry name" value="Twinkle-like"/>
</dbReference>
<keyword evidence="1" id="KW-0808">Transferase</keyword>
<dbReference type="InterPro" id="IPR048774">
    <property type="entry name" value="Helic-prim_T7_N"/>
</dbReference>
<feature type="site" description="dTTP/dATP binding" evidence="1">
    <location>
        <position position="357"/>
    </location>
</feature>